<dbReference type="PANTHER" id="PTHR34700:SF8">
    <property type="entry name" value="POTASSIUM BINDING PROTEIN KBP"/>
    <property type="match status" value="1"/>
</dbReference>
<dbReference type="PROSITE" id="PS50914">
    <property type="entry name" value="BON"/>
    <property type="match status" value="1"/>
</dbReference>
<dbReference type="InterPro" id="IPR018392">
    <property type="entry name" value="LysM"/>
</dbReference>
<dbReference type="InterPro" id="IPR052196">
    <property type="entry name" value="Bact_Kbp"/>
</dbReference>
<dbReference type="NCBIfam" id="NF008399">
    <property type="entry name" value="PRK11198.1"/>
    <property type="match status" value="1"/>
</dbReference>
<sequence>MGIFDFVKSVGTKLGFGDDEPKAEDLKKELDSHNLGTSDVQVTVQGDKAVLSGNVKDQSAFEKAIIAVGNSLGVSKVEASELKVDGAAEGAAPVFYTVKKGDNLWKIAEAQYGKGHGDKNPKIFEANKPMLTSPDKIYPGQVLRIPPLA</sequence>
<dbReference type="EMBL" id="JACHIL010000001">
    <property type="protein sequence ID" value="MBB5090436.1"/>
    <property type="molecule type" value="Genomic_DNA"/>
</dbReference>
<feature type="domain" description="BON" evidence="1">
    <location>
        <begin position="18"/>
        <end position="86"/>
    </location>
</feature>
<protein>
    <submittedName>
        <fullName evidence="3">Nucleoid-associated protein YgaU</fullName>
    </submittedName>
</protein>
<dbReference type="PROSITE" id="PS51782">
    <property type="entry name" value="LYSM"/>
    <property type="match status" value="1"/>
</dbReference>
<dbReference type="Gene3D" id="3.10.350.10">
    <property type="entry name" value="LysM domain"/>
    <property type="match status" value="1"/>
</dbReference>
<feature type="domain" description="LysM" evidence="2">
    <location>
        <begin position="94"/>
        <end position="145"/>
    </location>
</feature>
<dbReference type="InterPro" id="IPR007055">
    <property type="entry name" value="BON_dom"/>
</dbReference>
<dbReference type="SMART" id="SM00257">
    <property type="entry name" value="LysM"/>
    <property type="match status" value="1"/>
</dbReference>
<evidence type="ECO:0000259" key="2">
    <source>
        <dbReference type="PROSITE" id="PS51782"/>
    </source>
</evidence>
<organism evidence="3 4">
    <name type="scientific">Pseudochrobactrum saccharolyticum</name>
    <dbReference type="NCBI Taxonomy" id="354352"/>
    <lineage>
        <taxon>Bacteria</taxon>
        <taxon>Pseudomonadati</taxon>
        <taxon>Pseudomonadota</taxon>
        <taxon>Alphaproteobacteria</taxon>
        <taxon>Hyphomicrobiales</taxon>
        <taxon>Brucellaceae</taxon>
        <taxon>Pseudochrobactrum</taxon>
    </lineage>
</organism>
<dbReference type="RefSeq" id="WP_022709265.1">
    <property type="nucleotide sequence ID" value="NZ_JACHIL010000001.1"/>
</dbReference>
<proteinExistence type="predicted"/>
<gene>
    <name evidence="3" type="ORF">HNQ68_000948</name>
</gene>
<dbReference type="SUPFAM" id="SSF54106">
    <property type="entry name" value="LysM domain"/>
    <property type="match status" value="1"/>
</dbReference>
<dbReference type="CDD" id="cd00118">
    <property type="entry name" value="LysM"/>
    <property type="match status" value="1"/>
</dbReference>
<reference evidence="3 4" key="1">
    <citation type="submission" date="2020-08" db="EMBL/GenBank/DDBJ databases">
        <title>Genomic Encyclopedia of Type Strains, Phase IV (KMG-IV): sequencing the most valuable type-strain genomes for metagenomic binning, comparative biology and taxonomic classification.</title>
        <authorList>
            <person name="Goeker M."/>
        </authorList>
    </citation>
    <scope>NUCLEOTIDE SEQUENCE [LARGE SCALE GENOMIC DNA]</scope>
    <source>
        <strain evidence="3 4">DSM 25620</strain>
    </source>
</reference>
<evidence type="ECO:0000313" key="3">
    <source>
        <dbReference type="EMBL" id="MBB5090436.1"/>
    </source>
</evidence>
<dbReference type="SMART" id="SM00749">
    <property type="entry name" value="BON"/>
    <property type="match status" value="1"/>
</dbReference>
<accession>A0A7W8EP10</accession>
<dbReference type="PANTHER" id="PTHR34700">
    <property type="entry name" value="POTASSIUM BINDING PROTEIN KBP"/>
    <property type="match status" value="1"/>
</dbReference>
<evidence type="ECO:0000259" key="1">
    <source>
        <dbReference type="PROSITE" id="PS50914"/>
    </source>
</evidence>
<dbReference type="Pfam" id="PF01476">
    <property type="entry name" value="LysM"/>
    <property type="match status" value="1"/>
</dbReference>
<name>A0A7W8EP10_9HYPH</name>
<dbReference type="AlphaFoldDB" id="A0A7W8EP10"/>
<dbReference type="InterPro" id="IPR014004">
    <property type="entry name" value="Transpt-assoc_nodulatn_dom_bac"/>
</dbReference>
<dbReference type="InterPro" id="IPR036779">
    <property type="entry name" value="LysM_dom_sf"/>
</dbReference>
<dbReference type="Pfam" id="PF04972">
    <property type="entry name" value="BON"/>
    <property type="match status" value="1"/>
</dbReference>
<comment type="caution">
    <text evidence="3">The sequence shown here is derived from an EMBL/GenBank/DDBJ whole genome shotgun (WGS) entry which is preliminary data.</text>
</comment>
<dbReference type="Proteomes" id="UP000531231">
    <property type="component" value="Unassembled WGS sequence"/>
</dbReference>
<keyword evidence="4" id="KW-1185">Reference proteome</keyword>
<evidence type="ECO:0000313" key="4">
    <source>
        <dbReference type="Proteomes" id="UP000531231"/>
    </source>
</evidence>